<keyword evidence="1" id="KW-0812">Transmembrane</keyword>
<keyword evidence="1" id="KW-0472">Membrane</keyword>
<dbReference type="AlphaFoldDB" id="A0A6A4ID34"/>
<reference evidence="2" key="1">
    <citation type="journal article" date="2019" name="Environ. Microbiol.">
        <title>Fungal ecological strategies reflected in gene transcription - a case study of two litter decomposers.</title>
        <authorList>
            <person name="Barbi F."/>
            <person name="Kohler A."/>
            <person name="Barry K."/>
            <person name="Baskaran P."/>
            <person name="Daum C."/>
            <person name="Fauchery L."/>
            <person name="Ihrmark K."/>
            <person name="Kuo A."/>
            <person name="LaButti K."/>
            <person name="Lipzen A."/>
            <person name="Morin E."/>
            <person name="Grigoriev I.V."/>
            <person name="Henrissat B."/>
            <person name="Lindahl B."/>
            <person name="Martin F."/>
        </authorList>
    </citation>
    <scope>NUCLEOTIDE SEQUENCE</scope>
    <source>
        <strain evidence="2">JB14</strain>
    </source>
</reference>
<protein>
    <submittedName>
        <fullName evidence="2">Uncharacterized protein</fullName>
    </submittedName>
</protein>
<dbReference type="Proteomes" id="UP000799118">
    <property type="component" value="Unassembled WGS sequence"/>
</dbReference>
<gene>
    <name evidence="2" type="ORF">BT96DRAFT_912962</name>
</gene>
<evidence type="ECO:0000313" key="3">
    <source>
        <dbReference type="Proteomes" id="UP000799118"/>
    </source>
</evidence>
<accession>A0A6A4ID34</accession>
<dbReference type="EMBL" id="ML769386">
    <property type="protein sequence ID" value="KAE9410102.1"/>
    <property type="molecule type" value="Genomic_DNA"/>
</dbReference>
<feature type="transmembrane region" description="Helical" evidence="1">
    <location>
        <begin position="20"/>
        <end position="43"/>
    </location>
</feature>
<keyword evidence="1" id="KW-1133">Transmembrane helix</keyword>
<evidence type="ECO:0000256" key="1">
    <source>
        <dbReference type="SAM" id="Phobius"/>
    </source>
</evidence>
<organism evidence="2 3">
    <name type="scientific">Gymnopus androsaceus JB14</name>
    <dbReference type="NCBI Taxonomy" id="1447944"/>
    <lineage>
        <taxon>Eukaryota</taxon>
        <taxon>Fungi</taxon>
        <taxon>Dikarya</taxon>
        <taxon>Basidiomycota</taxon>
        <taxon>Agaricomycotina</taxon>
        <taxon>Agaricomycetes</taxon>
        <taxon>Agaricomycetidae</taxon>
        <taxon>Agaricales</taxon>
        <taxon>Marasmiineae</taxon>
        <taxon>Omphalotaceae</taxon>
        <taxon>Gymnopus</taxon>
    </lineage>
</organism>
<sequence length="76" mass="8415">MVCYRYVEQKSGCSEYEVAGMFLISFVMAQSIDGISFVNYVLVLSTSISPMVSGKVGHGHSPRTSLIRWSGHGIRR</sequence>
<name>A0A6A4ID34_9AGAR</name>
<keyword evidence="3" id="KW-1185">Reference proteome</keyword>
<proteinExistence type="predicted"/>
<evidence type="ECO:0000313" key="2">
    <source>
        <dbReference type="EMBL" id="KAE9410102.1"/>
    </source>
</evidence>